<keyword evidence="4" id="KW-0653">Protein transport</keyword>
<proteinExistence type="predicted"/>
<feature type="compositionally biased region" description="Low complexity" evidence="6">
    <location>
        <begin position="640"/>
        <end position="656"/>
    </location>
</feature>
<feature type="compositionally biased region" description="Low complexity" evidence="6">
    <location>
        <begin position="615"/>
        <end position="624"/>
    </location>
</feature>
<protein>
    <submittedName>
        <fullName evidence="8">Secretory pathway protein Sec39-domain-containing protein</fullName>
    </submittedName>
</protein>
<feature type="region of interest" description="Disordered" evidence="6">
    <location>
        <begin position="790"/>
        <end position="814"/>
    </location>
</feature>
<dbReference type="Proteomes" id="UP000799766">
    <property type="component" value="Unassembled WGS sequence"/>
</dbReference>
<feature type="compositionally biased region" description="Low complexity" evidence="6">
    <location>
        <begin position="889"/>
        <end position="902"/>
    </location>
</feature>
<dbReference type="PANTHER" id="PTHR40787:SF3">
    <property type="entry name" value="PROTEIN TRANSPORT PROTEIN SEC39"/>
    <property type="match status" value="1"/>
</dbReference>
<dbReference type="GO" id="GO:0005783">
    <property type="term" value="C:endoplasmic reticulum"/>
    <property type="evidence" value="ECO:0007669"/>
    <property type="project" value="UniProtKB-SubCell"/>
</dbReference>
<dbReference type="GO" id="GO:0006890">
    <property type="term" value="P:retrograde vesicle-mediated transport, Golgi to endoplasmic reticulum"/>
    <property type="evidence" value="ECO:0007669"/>
    <property type="project" value="InterPro"/>
</dbReference>
<feature type="compositionally biased region" description="Basic residues" evidence="6">
    <location>
        <begin position="665"/>
        <end position="675"/>
    </location>
</feature>
<keyword evidence="5" id="KW-0175">Coiled coil</keyword>
<keyword evidence="9" id="KW-1185">Reference proteome</keyword>
<keyword evidence="3" id="KW-0256">Endoplasmic reticulum</keyword>
<feature type="domain" description="Sec39" evidence="7">
    <location>
        <begin position="4"/>
        <end position="785"/>
    </location>
</feature>
<dbReference type="Pfam" id="PF08314">
    <property type="entry name" value="Sec39"/>
    <property type="match status" value="1"/>
</dbReference>
<feature type="compositionally biased region" description="Low complexity" evidence="6">
    <location>
        <begin position="679"/>
        <end position="698"/>
    </location>
</feature>
<comment type="subcellular location">
    <subcellularLocation>
        <location evidence="1">Endoplasmic reticulum</location>
    </subcellularLocation>
</comment>
<feature type="compositionally biased region" description="Pro residues" evidence="6">
    <location>
        <begin position="595"/>
        <end position="604"/>
    </location>
</feature>
<evidence type="ECO:0000256" key="4">
    <source>
        <dbReference type="ARBA" id="ARBA00022927"/>
    </source>
</evidence>
<reference evidence="8" key="1">
    <citation type="journal article" date="2020" name="Stud. Mycol.">
        <title>101 Dothideomycetes genomes: a test case for predicting lifestyles and emergence of pathogens.</title>
        <authorList>
            <person name="Haridas S."/>
            <person name="Albert R."/>
            <person name="Binder M."/>
            <person name="Bloem J."/>
            <person name="Labutti K."/>
            <person name="Salamov A."/>
            <person name="Andreopoulos B."/>
            <person name="Baker S."/>
            <person name="Barry K."/>
            <person name="Bills G."/>
            <person name="Bluhm B."/>
            <person name="Cannon C."/>
            <person name="Castanera R."/>
            <person name="Culley D."/>
            <person name="Daum C."/>
            <person name="Ezra D."/>
            <person name="Gonzalez J."/>
            <person name="Henrissat B."/>
            <person name="Kuo A."/>
            <person name="Liang C."/>
            <person name="Lipzen A."/>
            <person name="Lutzoni F."/>
            <person name="Magnuson J."/>
            <person name="Mondo S."/>
            <person name="Nolan M."/>
            <person name="Ohm R."/>
            <person name="Pangilinan J."/>
            <person name="Park H.-J."/>
            <person name="Ramirez L."/>
            <person name="Alfaro M."/>
            <person name="Sun H."/>
            <person name="Tritt A."/>
            <person name="Yoshinaga Y."/>
            <person name="Zwiers L.-H."/>
            <person name="Turgeon B."/>
            <person name="Goodwin S."/>
            <person name="Spatafora J."/>
            <person name="Crous P."/>
            <person name="Grigoriev I."/>
        </authorList>
    </citation>
    <scope>NUCLEOTIDE SEQUENCE</scope>
    <source>
        <strain evidence="8">ATCC 16933</strain>
    </source>
</reference>
<feature type="coiled-coil region" evidence="5">
    <location>
        <begin position="544"/>
        <end position="571"/>
    </location>
</feature>
<evidence type="ECO:0000259" key="7">
    <source>
        <dbReference type="Pfam" id="PF08314"/>
    </source>
</evidence>
<keyword evidence="2" id="KW-0813">Transport</keyword>
<evidence type="ECO:0000256" key="2">
    <source>
        <dbReference type="ARBA" id="ARBA00022448"/>
    </source>
</evidence>
<gene>
    <name evidence="8" type="ORF">BDY21DRAFT_422633</name>
</gene>
<evidence type="ECO:0000313" key="9">
    <source>
        <dbReference type="Proteomes" id="UP000799766"/>
    </source>
</evidence>
<accession>A0A6A6NVM4</accession>
<organism evidence="8 9">
    <name type="scientific">Lineolata rhizophorae</name>
    <dbReference type="NCBI Taxonomy" id="578093"/>
    <lineage>
        <taxon>Eukaryota</taxon>
        <taxon>Fungi</taxon>
        <taxon>Dikarya</taxon>
        <taxon>Ascomycota</taxon>
        <taxon>Pezizomycotina</taxon>
        <taxon>Dothideomycetes</taxon>
        <taxon>Dothideomycetes incertae sedis</taxon>
        <taxon>Lineolatales</taxon>
        <taxon>Lineolataceae</taxon>
        <taxon>Lineolata</taxon>
    </lineage>
</organism>
<name>A0A6A6NVM4_9PEZI</name>
<dbReference type="PANTHER" id="PTHR40787">
    <property type="entry name" value="SECRETED PROTEIN"/>
    <property type="match status" value="1"/>
</dbReference>
<dbReference type="GO" id="GO:0015031">
    <property type="term" value="P:protein transport"/>
    <property type="evidence" value="ECO:0007669"/>
    <property type="project" value="UniProtKB-KW"/>
</dbReference>
<sequence>MWKERLETWFVAAVLPLLRLGFEYYPEVMTSSGQSEAKGAWLSLEGFERLDGEHAVMMLLERALEIKEAEGENAAERLSRDLRSLVGPWVYGSCERKRRRLNGSESDNSALSTTWHIAFSHLISALSAQPALFSPLAYAFSQWGGPADIDLGGYASFSPGAETLEALSRAYAQTCIAALYAGGDNTHVAHMLLRRAAQLTGESEPPNLCGKEHIESFPTIWAAQNDKNRPEWFWIVPTPNSGHGRINPNASTPAAAAAAAAGSLATPTSLLRESNPLTSPTSWAQLFATFCVFSANLLRELGYPPAAATMMDVGRLRLSGSEEEQCAVLRVVLGADKRIVGKHAGWEGVRGGLAWLWGWGVEHEEVGQGVLGKVAREELEKDVLRGMLMANAFPLAMRTYIQTPEPPLPLPIVEVVLTQTALHHYDNASNGNRTRGGMKKASDLLSTFRPHFPQSKAMKHVAALVASTHALSFYKLVLNPAVPFLPVNIRVSDDPVGLLKDVLEQNPGSYTKVDDLVGIGRGFIEAGLPSKVKKGGNPSDVSLYEDDDIDNKKLEEKAKTTERRVVALAIEAALEADDFETAYSYVMNRLAPSAPAPVIGPPQHQPQQHRRRSRAPSTSTSVSAMPGQSQTRMSRHHSRTPSASMSTSKPMSRSSSNAPSAVLAPRKKPGPRRTSSHSATAAAAAADADPAWRAAFQAGRHRSSATSSVAGADTAKSTAGPRTPVEELGPTMQPPHLRRLDQRMDLLSTALLLAPPRVLPDILAVYRRVEEELGAALAADAAADEAADAELRGSRGRTGPLLAHGEDATAPGAWDDTPIVRAAQPRREVGRSRAGEEAPMGLFDVARGAARAFGRSVGGAGGGAAGRGGRGTGVPGAAGHVREVESPSEESISASMSSSLHEVGGERVRKRDMVANAVTGGLAQGIGWVLGAKPVNLQEQERREHGDYE</sequence>
<dbReference type="EMBL" id="MU001685">
    <property type="protein sequence ID" value="KAF2455786.1"/>
    <property type="molecule type" value="Genomic_DNA"/>
</dbReference>
<dbReference type="InterPro" id="IPR013244">
    <property type="entry name" value="Sec39_domain"/>
</dbReference>
<evidence type="ECO:0000256" key="1">
    <source>
        <dbReference type="ARBA" id="ARBA00004240"/>
    </source>
</evidence>
<dbReference type="OrthoDB" id="3434013at2759"/>
<evidence type="ECO:0000256" key="6">
    <source>
        <dbReference type="SAM" id="MobiDB-lite"/>
    </source>
</evidence>
<evidence type="ECO:0000256" key="3">
    <source>
        <dbReference type="ARBA" id="ARBA00022824"/>
    </source>
</evidence>
<feature type="region of interest" description="Disordered" evidence="6">
    <location>
        <begin position="595"/>
        <end position="735"/>
    </location>
</feature>
<feature type="region of interest" description="Disordered" evidence="6">
    <location>
        <begin position="884"/>
        <end position="905"/>
    </location>
</feature>
<evidence type="ECO:0000313" key="8">
    <source>
        <dbReference type="EMBL" id="KAF2455786.1"/>
    </source>
</evidence>
<dbReference type="AlphaFoldDB" id="A0A6A6NVM4"/>
<evidence type="ECO:0000256" key="5">
    <source>
        <dbReference type="SAM" id="Coils"/>
    </source>
</evidence>